<reference evidence="1 2" key="1">
    <citation type="journal article" date="2019" name="Int. J. Syst. Evol. Microbiol.">
        <title>The Global Catalogue of Microorganisms (GCM) 10K type strain sequencing project: providing services to taxonomists for standard genome sequencing and annotation.</title>
        <authorList>
            <consortium name="The Broad Institute Genomics Platform"/>
            <consortium name="The Broad Institute Genome Sequencing Center for Infectious Disease"/>
            <person name="Wu L."/>
            <person name="Ma J."/>
        </authorList>
    </citation>
    <scope>NUCLEOTIDE SEQUENCE [LARGE SCALE GENOMIC DNA]</scope>
    <source>
        <strain evidence="1 2">JCM 16013</strain>
    </source>
</reference>
<evidence type="ECO:0000313" key="2">
    <source>
        <dbReference type="Proteomes" id="UP001499854"/>
    </source>
</evidence>
<accession>A0ABN2QFI7</accession>
<dbReference type="Proteomes" id="UP001499854">
    <property type="component" value="Unassembled WGS sequence"/>
</dbReference>
<keyword evidence="2" id="KW-1185">Reference proteome</keyword>
<protein>
    <submittedName>
        <fullName evidence="1">Uncharacterized protein</fullName>
    </submittedName>
</protein>
<dbReference type="EMBL" id="BAAAQM010000001">
    <property type="protein sequence ID" value="GAA1950774.1"/>
    <property type="molecule type" value="Genomic_DNA"/>
</dbReference>
<comment type="caution">
    <text evidence="1">The sequence shown here is derived from an EMBL/GenBank/DDBJ whole genome shotgun (WGS) entry which is preliminary data.</text>
</comment>
<name>A0ABN2QFI7_9ACTN</name>
<organism evidence="1 2">
    <name type="scientific">Catenulispora subtropica</name>
    <dbReference type="NCBI Taxonomy" id="450798"/>
    <lineage>
        <taxon>Bacteria</taxon>
        <taxon>Bacillati</taxon>
        <taxon>Actinomycetota</taxon>
        <taxon>Actinomycetes</taxon>
        <taxon>Catenulisporales</taxon>
        <taxon>Catenulisporaceae</taxon>
        <taxon>Catenulispora</taxon>
    </lineage>
</organism>
<proteinExistence type="predicted"/>
<gene>
    <name evidence="1" type="ORF">GCM10009838_02350</name>
</gene>
<sequence length="357" mass="38335">MGRSRTGFGLWTACFTAVWLTTAGLIAVALVGWAPAAGAGVPSAPVPVAAATSVQPVQPPSRYEAVRDEVVAKLNQSDPAQALALLQQIVNQHPDISRICHPIAHDLGHAALEKLGYDFKKAISYQDGVCGNGYLHGVVEHAVVHASDPERALHTLCAPEFDGSCLHGIGHGAMFVADMDLPKALAFCDWFRLPSQRTPCAEGVFMQNFEVDVPGVKNSTWLKASDPLYPCAQQAARYQSPCYYYAPQYYLSLHPDRYADGLAWCRTAGRGAVASCTMGMGSRTMKYNIDRVGFAEAQCATEGDWSLRDICVRGLTSYYMVHFNDPRAGTRLCAQLTAAADVASCKAAADAATGSRD</sequence>
<dbReference type="RefSeq" id="WP_344654976.1">
    <property type="nucleotide sequence ID" value="NZ_BAAAQM010000001.1"/>
</dbReference>
<evidence type="ECO:0000313" key="1">
    <source>
        <dbReference type="EMBL" id="GAA1950774.1"/>
    </source>
</evidence>